<keyword evidence="6" id="KW-1185">Reference proteome</keyword>
<gene>
    <name evidence="5" type="ORF">LOD99_11537</name>
</gene>
<evidence type="ECO:0000313" key="6">
    <source>
        <dbReference type="Proteomes" id="UP001165289"/>
    </source>
</evidence>
<evidence type="ECO:0000256" key="4">
    <source>
        <dbReference type="SAM" id="MobiDB-lite"/>
    </source>
</evidence>
<dbReference type="PROSITE" id="PS51125">
    <property type="entry name" value="NHL"/>
    <property type="match status" value="3"/>
</dbReference>
<dbReference type="PANTHER" id="PTHR24104:SF25">
    <property type="entry name" value="PROTEIN LIN-41"/>
    <property type="match status" value="1"/>
</dbReference>
<dbReference type="PANTHER" id="PTHR24104">
    <property type="entry name" value="E3 UBIQUITIN-PROTEIN LIGASE NHLRC1-RELATED"/>
    <property type="match status" value="1"/>
</dbReference>
<dbReference type="InterPro" id="IPR050952">
    <property type="entry name" value="TRIM-NHL_E3_ligases"/>
</dbReference>
<keyword evidence="1" id="KW-0677">Repeat</keyword>
<dbReference type="GO" id="GO:0043161">
    <property type="term" value="P:proteasome-mediated ubiquitin-dependent protein catabolic process"/>
    <property type="evidence" value="ECO:0007669"/>
    <property type="project" value="TreeGrafter"/>
</dbReference>
<organism evidence="5 6">
    <name type="scientific">Oopsacas minuta</name>
    <dbReference type="NCBI Taxonomy" id="111878"/>
    <lineage>
        <taxon>Eukaryota</taxon>
        <taxon>Metazoa</taxon>
        <taxon>Porifera</taxon>
        <taxon>Hexactinellida</taxon>
        <taxon>Hexasterophora</taxon>
        <taxon>Lyssacinosida</taxon>
        <taxon>Leucopsacidae</taxon>
        <taxon>Oopsacas</taxon>
    </lineage>
</organism>
<dbReference type="Gene3D" id="2.120.10.30">
    <property type="entry name" value="TolB, C-terminal domain"/>
    <property type="match status" value="1"/>
</dbReference>
<dbReference type="GO" id="GO:0061630">
    <property type="term" value="F:ubiquitin protein ligase activity"/>
    <property type="evidence" value="ECO:0007669"/>
    <property type="project" value="TreeGrafter"/>
</dbReference>
<evidence type="ECO:0000313" key="5">
    <source>
        <dbReference type="EMBL" id="KAI6649168.1"/>
    </source>
</evidence>
<evidence type="ECO:0000256" key="3">
    <source>
        <dbReference type="SAM" id="Coils"/>
    </source>
</evidence>
<feature type="compositionally biased region" description="Pro residues" evidence="4">
    <location>
        <begin position="169"/>
        <end position="178"/>
    </location>
</feature>
<dbReference type="GO" id="GO:0000209">
    <property type="term" value="P:protein polyubiquitination"/>
    <property type="evidence" value="ECO:0007669"/>
    <property type="project" value="TreeGrafter"/>
</dbReference>
<dbReference type="InterPro" id="IPR011042">
    <property type="entry name" value="6-blade_b-propeller_TolB-like"/>
</dbReference>
<proteinExistence type="predicted"/>
<sequence>MADNEDYRKVSFVRKLLEKKMSKLHDCLDERLKVMSKELDEFEELFESENENDEAELEKLSQYRRNTIELFNQFDNQMITNIESMIEGLKSRKEQRKLKLEFDDESLTNQIMTLGCLIRMEDKTKDYEEFGTLSNDDFLKYMNEDMIKEVIKSKAVYEDIVLTPDEYPKPSPPPPPLPRKLRPRSVSTRERVLKPLHPTSPLQLKKDWGTEPGEYSEINPDEIIQDHDKFSIGQKWTFVDKGLIRKKSTSLGNKINLVGLPSGARLASKQDFLLTAKCRIGTENGQILKPKNIAISPQTGCIFVAEKGNNRIQVFSATCDPMYSFGKKATIPCHSLVQPYGVCILDEIVYVSVTQYACIHAYKTNGEFVMQEGEKGKLEGNFEFPTGMNTDGINKIYVCDYGNNRVQAFNKDLQFKQIIGAGRLTNPTDIAVDHNFDLYVLDRSTTIVHHFNSEGIYQKDIIKINKYPILSNPQFIAISPRGRIILSDILSNSVNIFSMEGSLRRTLGGHRGKDIFGEPRGIAFDNNGNLVVVCHKESGCLQIIDIEI</sequence>
<reference evidence="5 6" key="1">
    <citation type="journal article" date="2023" name="BMC Biol.">
        <title>The compact genome of the sponge Oopsacas minuta (Hexactinellida) is lacking key metazoan core genes.</title>
        <authorList>
            <person name="Santini S."/>
            <person name="Schenkelaars Q."/>
            <person name="Jourda C."/>
            <person name="Duchesne M."/>
            <person name="Belahbib H."/>
            <person name="Rocher C."/>
            <person name="Selva M."/>
            <person name="Riesgo A."/>
            <person name="Vervoort M."/>
            <person name="Leys S.P."/>
            <person name="Kodjabachian L."/>
            <person name="Le Bivic A."/>
            <person name="Borchiellini C."/>
            <person name="Claverie J.M."/>
            <person name="Renard E."/>
        </authorList>
    </citation>
    <scope>NUCLEOTIDE SEQUENCE [LARGE SCALE GENOMIC DNA]</scope>
    <source>
        <strain evidence="5">SPO-2</strain>
    </source>
</reference>
<name>A0AAV7JJR6_9METZ</name>
<feature type="repeat" description="NHL" evidence="2">
    <location>
        <begin position="413"/>
        <end position="454"/>
    </location>
</feature>
<dbReference type="GO" id="GO:0008270">
    <property type="term" value="F:zinc ion binding"/>
    <property type="evidence" value="ECO:0007669"/>
    <property type="project" value="UniProtKB-KW"/>
</dbReference>
<dbReference type="AlphaFoldDB" id="A0AAV7JJR6"/>
<dbReference type="CDD" id="cd05819">
    <property type="entry name" value="NHL"/>
    <property type="match status" value="1"/>
</dbReference>
<evidence type="ECO:0000256" key="2">
    <source>
        <dbReference type="PROSITE-ProRule" id="PRU00504"/>
    </source>
</evidence>
<evidence type="ECO:0000256" key="1">
    <source>
        <dbReference type="ARBA" id="ARBA00022737"/>
    </source>
</evidence>
<comment type="caution">
    <text evidence="5">The sequence shown here is derived from an EMBL/GenBank/DDBJ whole genome shotgun (WGS) entry which is preliminary data.</text>
</comment>
<dbReference type="InterPro" id="IPR001258">
    <property type="entry name" value="NHL_repeat"/>
</dbReference>
<feature type="coiled-coil region" evidence="3">
    <location>
        <begin position="25"/>
        <end position="52"/>
    </location>
</feature>
<feature type="repeat" description="NHL" evidence="2">
    <location>
        <begin position="279"/>
        <end position="318"/>
    </location>
</feature>
<feature type="region of interest" description="Disordered" evidence="4">
    <location>
        <begin position="164"/>
        <end position="187"/>
    </location>
</feature>
<dbReference type="SUPFAM" id="SSF75011">
    <property type="entry name" value="3-carboxy-cis,cis-mucoante lactonizing enzyme"/>
    <property type="match status" value="1"/>
</dbReference>
<dbReference type="Proteomes" id="UP001165289">
    <property type="component" value="Unassembled WGS sequence"/>
</dbReference>
<feature type="repeat" description="NHL" evidence="2">
    <location>
        <begin position="373"/>
        <end position="412"/>
    </location>
</feature>
<accession>A0AAV7JJR6</accession>
<protein>
    <submittedName>
        <fullName evidence="5">Uncharacterized protein</fullName>
    </submittedName>
</protein>
<dbReference type="EMBL" id="JAKMXF010000321">
    <property type="protein sequence ID" value="KAI6649168.1"/>
    <property type="molecule type" value="Genomic_DNA"/>
</dbReference>
<keyword evidence="3" id="KW-0175">Coiled coil</keyword>